<keyword evidence="12 13" id="KW-0464">Manganese</keyword>
<evidence type="ECO:0000256" key="7">
    <source>
        <dbReference type="ARBA" id="ARBA00022801"/>
    </source>
</evidence>
<evidence type="ECO:0000256" key="9">
    <source>
        <dbReference type="ARBA" id="ARBA00023004"/>
    </source>
</evidence>
<keyword evidence="10 13" id="KW-0411">Iron-sulfur</keyword>
<dbReference type="GO" id="GO:0051607">
    <property type="term" value="P:defense response to virus"/>
    <property type="evidence" value="ECO:0007669"/>
    <property type="project" value="UniProtKB-KW"/>
</dbReference>
<evidence type="ECO:0000256" key="10">
    <source>
        <dbReference type="ARBA" id="ARBA00023014"/>
    </source>
</evidence>
<keyword evidence="8 13" id="KW-0269">Exonuclease</keyword>
<evidence type="ECO:0000259" key="14">
    <source>
        <dbReference type="Pfam" id="PF01930"/>
    </source>
</evidence>
<dbReference type="Pfam" id="PF01930">
    <property type="entry name" value="Cas_Cas4"/>
    <property type="match status" value="1"/>
</dbReference>
<dbReference type="GO" id="GO:0051536">
    <property type="term" value="F:iron-sulfur cluster binding"/>
    <property type="evidence" value="ECO:0007669"/>
    <property type="project" value="UniProtKB-KW"/>
</dbReference>
<comment type="caution">
    <text evidence="15">The sequence shown here is derived from an EMBL/GenBank/DDBJ whole genome shotgun (WGS) entry which is preliminary data.</text>
</comment>
<dbReference type="PANTHER" id="PTHR36531">
    <property type="entry name" value="CRISPR-ASSOCIATED EXONUCLEASE CAS4"/>
    <property type="match status" value="1"/>
</dbReference>
<dbReference type="InterPro" id="IPR051827">
    <property type="entry name" value="Cas4_exonuclease"/>
</dbReference>
<dbReference type="InterPro" id="IPR022765">
    <property type="entry name" value="Dna2/Cas4_DUF83"/>
</dbReference>
<evidence type="ECO:0000256" key="5">
    <source>
        <dbReference type="ARBA" id="ARBA00022722"/>
    </source>
</evidence>
<dbReference type="Proteomes" id="UP000635726">
    <property type="component" value="Unassembled WGS sequence"/>
</dbReference>
<dbReference type="NCBIfam" id="TIGR00372">
    <property type="entry name" value="cas4"/>
    <property type="match status" value="1"/>
</dbReference>
<evidence type="ECO:0000256" key="12">
    <source>
        <dbReference type="ARBA" id="ARBA00023211"/>
    </source>
</evidence>
<comment type="cofactor">
    <cofactor evidence="13">
        <name>Mg(2+)</name>
        <dbReference type="ChEBI" id="CHEBI:18420"/>
    </cofactor>
    <cofactor evidence="13">
        <name>Mn(2+)</name>
        <dbReference type="ChEBI" id="CHEBI:29035"/>
    </cofactor>
    <text evidence="13">Mg(2+) or Mn(2+) required for ssDNA cleavage activity.</text>
</comment>
<evidence type="ECO:0000313" key="15">
    <source>
        <dbReference type="EMBL" id="GGJ78322.1"/>
    </source>
</evidence>
<evidence type="ECO:0000256" key="1">
    <source>
        <dbReference type="ARBA" id="ARBA00001966"/>
    </source>
</evidence>
<comment type="function">
    <text evidence="13">CRISPR (clustered regularly interspaced short palindromic repeat) is an adaptive immune system that provides protection against mobile genetic elements (viruses, transposable elements and conjugative plasmids). CRISPR clusters contain sequences complementary to antecedent mobile elements and target invading nucleic acids. CRISPR clusters are transcribed and processed into CRISPR RNA (crRNA).</text>
</comment>
<comment type="cofactor">
    <cofactor evidence="1">
        <name>[4Fe-4S] cluster</name>
        <dbReference type="ChEBI" id="CHEBI:49883"/>
    </cofactor>
</comment>
<evidence type="ECO:0000256" key="13">
    <source>
        <dbReference type="RuleBase" id="RU365022"/>
    </source>
</evidence>
<name>A0A917UR25_9DEIO</name>
<evidence type="ECO:0000256" key="4">
    <source>
        <dbReference type="ARBA" id="ARBA00020049"/>
    </source>
</evidence>
<proteinExistence type="inferred from homology"/>
<sequence>MLMTTGRDQHQAELERERRRTLSRYTLRAGERRYDVRLTSEPLQLTGELDLLIVDGAIAFPVEFKHTVRPPDPGHRLQLCAYALLVEDQLGLDVPHGYWHSSRTRQTHTIVFDVRLRNRTRQAISAVNAFISTGRCPGPTSQLGKCLECELKNFCGDTV</sequence>
<protein>
    <recommendedName>
        <fullName evidence="4 13">CRISPR-associated exonuclease Cas4</fullName>
        <ecNumber evidence="3 13">3.1.12.1</ecNumber>
    </recommendedName>
</protein>
<accession>A0A917UR25</accession>
<keyword evidence="6 13" id="KW-0479">Metal-binding</keyword>
<feature type="domain" description="DUF83" evidence="14">
    <location>
        <begin position="46"/>
        <end position="155"/>
    </location>
</feature>
<dbReference type="InterPro" id="IPR011604">
    <property type="entry name" value="PDDEXK-like_dom_sf"/>
</dbReference>
<reference evidence="15" key="1">
    <citation type="journal article" date="2014" name="Int. J. Syst. Evol. Microbiol.">
        <title>Complete genome sequence of Corynebacterium casei LMG S-19264T (=DSM 44701T), isolated from a smear-ripened cheese.</title>
        <authorList>
            <consortium name="US DOE Joint Genome Institute (JGI-PGF)"/>
            <person name="Walter F."/>
            <person name="Albersmeier A."/>
            <person name="Kalinowski J."/>
            <person name="Ruckert C."/>
        </authorList>
    </citation>
    <scope>NUCLEOTIDE SEQUENCE</scope>
    <source>
        <strain evidence="15">JCM 14371</strain>
    </source>
</reference>
<evidence type="ECO:0000256" key="3">
    <source>
        <dbReference type="ARBA" id="ARBA00012768"/>
    </source>
</evidence>
<evidence type="ECO:0000256" key="8">
    <source>
        <dbReference type="ARBA" id="ARBA00022839"/>
    </source>
</evidence>
<keyword evidence="7 13" id="KW-0378">Hydrolase</keyword>
<gene>
    <name evidence="15" type="ORF">GCM10008939_22810</name>
</gene>
<comment type="similarity">
    <text evidence="2 13">Belongs to the CRISPR-associated exonuclease Cas4 family.</text>
</comment>
<reference evidence="15" key="2">
    <citation type="submission" date="2020-09" db="EMBL/GenBank/DDBJ databases">
        <authorList>
            <person name="Sun Q."/>
            <person name="Ohkuma M."/>
        </authorList>
    </citation>
    <scope>NUCLEOTIDE SEQUENCE</scope>
    <source>
        <strain evidence="15">JCM 14371</strain>
    </source>
</reference>
<keyword evidence="5 13" id="KW-0540">Nuclease</keyword>
<dbReference type="GO" id="GO:0004527">
    <property type="term" value="F:exonuclease activity"/>
    <property type="evidence" value="ECO:0007669"/>
    <property type="project" value="UniProtKB-KW"/>
</dbReference>
<keyword evidence="16" id="KW-1185">Reference proteome</keyword>
<dbReference type="EC" id="3.1.12.1" evidence="3 13"/>
<evidence type="ECO:0000313" key="16">
    <source>
        <dbReference type="Proteomes" id="UP000635726"/>
    </source>
</evidence>
<evidence type="ECO:0000256" key="11">
    <source>
        <dbReference type="ARBA" id="ARBA00023118"/>
    </source>
</evidence>
<dbReference type="InterPro" id="IPR013343">
    <property type="entry name" value="CRISPR-assoc_prot_Cas4"/>
</dbReference>
<dbReference type="PANTHER" id="PTHR36531:SF6">
    <property type="entry name" value="DNA REPLICATION ATP-DEPENDENT HELICASE_NUCLEASE DNA2"/>
    <property type="match status" value="1"/>
</dbReference>
<keyword evidence="11 13" id="KW-0051">Antiviral defense</keyword>
<dbReference type="AlphaFoldDB" id="A0A917UR25"/>
<dbReference type="GO" id="GO:0046872">
    <property type="term" value="F:metal ion binding"/>
    <property type="evidence" value="ECO:0007669"/>
    <property type="project" value="UniProtKB-KW"/>
</dbReference>
<dbReference type="EMBL" id="BMOE01000007">
    <property type="protein sequence ID" value="GGJ78322.1"/>
    <property type="molecule type" value="Genomic_DNA"/>
</dbReference>
<evidence type="ECO:0000256" key="6">
    <source>
        <dbReference type="ARBA" id="ARBA00022723"/>
    </source>
</evidence>
<evidence type="ECO:0000256" key="2">
    <source>
        <dbReference type="ARBA" id="ARBA00009189"/>
    </source>
</evidence>
<comment type="cofactor">
    <cofactor evidence="13">
        <name>iron-sulfur cluster</name>
        <dbReference type="ChEBI" id="CHEBI:30408"/>
    </cofactor>
</comment>
<dbReference type="Gene3D" id="3.90.320.10">
    <property type="match status" value="1"/>
</dbReference>
<keyword evidence="9 13" id="KW-0408">Iron</keyword>
<organism evidence="15 16">
    <name type="scientific">Deinococcus aquiradiocola</name>
    <dbReference type="NCBI Taxonomy" id="393059"/>
    <lineage>
        <taxon>Bacteria</taxon>
        <taxon>Thermotogati</taxon>
        <taxon>Deinococcota</taxon>
        <taxon>Deinococci</taxon>
        <taxon>Deinococcales</taxon>
        <taxon>Deinococcaceae</taxon>
        <taxon>Deinococcus</taxon>
    </lineage>
</organism>